<dbReference type="Proteomes" id="UP000664859">
    <property type="component" value="Unassembled WGS sequence"/>
</dbReference>
<feature type="non-terminal residue" evidence="3">
    <location>
        <position position="1"/>
    </location>
</feature>
<feature type="region of interest" description="Disordered" evidence="1">
    <location>
        <begin position="1"/>
        <end position="29"/>
    </location>
</feature>
<dbReference type="EMBL" id="JAFCMP010000538">
    <property type="protein sequence ID" value="KAG5176310.1"/>
    <property type="molecule type" value="Genomic_DNA"/>
</dbReference>
<evidence type="ECO:0000313" key="4">
    <source>
        <dbReference type="Proteomes" id="UP000664859"/>
    </source>
</evidence>
<dbReference type="GO" id="GO:0000390">
    <property type="term" value="P:spliceosomal complex disassembly"/>
    <property type="evidence" value="ECO:0007669"/>
    <property type="project" value="InterPro"/>
</dbReference>
<dbReference type="Pfam" id="PF12457">
    <property type="entry name" value="TIP_N"/>
    <property type="match status" value="1"/>
</dbReference>
<sequence length="355" mass="37382">MSSSEDGGGGASDDEHRMAFTADNDYEDGQWIGGEFYARGQKRGRRQTREESVYGVFAEDEDDEDAMFRQRKRDRKGKGGGGRGRADLTKPVNFVGGTREQEPDFKPATIAKLPTTNADFRAFLMKGLQAAASTTAGDAPAAAAASETASIASQEAGDGGAAAAAAAAAPPPPKKPAKLDAGFGGWEKHTKGIGLKLMQKMGFTGRLGKHETGVTRQLEVKVRPGGIGLGFGNFKEATTLRVNREIEADRQGKTLEELEKELGIERTEAVVKPGEARREAADAAAAAGLWRKGAAAKRSKRRYVTAEELLAAAERDDTAAQHGSAAAAPPQQVIVDMRGPTVKLLSGADEISGAA</sequence>
<gene>
    <name evidence="3" type="ORF">JKP88DRAFT_336071</name>
</gene>
<feature type="region of interest" description="Disordered" evidence="1">
    <location>
        <begin position="58"/>
        <end position="102"/>
    </location>
</feature>
<dbReference type="InterPro" id="IPR045211">
    <property type="entry name" value="TFP11/STIP/Ntr1"/>
</dbReference>
<dbReference type="GO" id="GO:0003676">
    <property type="term" value="F:nucleic acid binding"/>
    <property type="evidence" value="ECO:0007669"/>
    <property type="project" value="InterPro"/>
</dbReference>
<dbReference type="SMART" id="SM00443">
    <property type="entry name" value="G_patch"/>
    <property type="match status" value="1"/>
</dbReference>
<evidence type="ECO:0000313" key="3">
    <source>
        <dbReference type="EMBL" id="KAG5176310.1"/>
    </source>
</evidence>
<evidence type="ECO:0000259" key="2">
    <source>
        <dbReference type="SMART" id="SM00443"/>
    </source>
</evidence>
<feature type="compositionally biased region" description="Gly residues" evidence="1">
    <location>
        <begin position="1"/>
        <end position="11"/>
    </location>
</feature>
<comment type="caution">
    <text evidence="3">The sequence shown here is derived from an EMBL/GenBank/DDBJ whole genome shotgun (WGS) entry which is preliminary data.</text>
</comment>
<proteinExistence type="predicted"/>
<dbReference type="GO" id="GO:0071008">
    <property type="term" value="C:U2-type post-mRNA release spliceosomal complex"/>
    <property type="evidence" value="ECO:0007669"/>
    <property type="project" value="TreeGrafter"/>
</dbReference>
<protein>
    <recommendedName>
        <fullName evidence="2">G-patch domain-containing protein</fullName>
    </recommendedName>
</protein>
<organism evidence="3 4">
    <name type="scientific">Tribonema minus</name>
    <dbReference type="NCBI Taxonomy" id="303371"/>
    <lineage>
        <taxon>Eukaryota</taxon>
        <taxon>Sar</taxon>
        <taxon>Stramenopiles</taxon>
        <taxon>Ochrophyta</taxon>
        <taxon>PX clade</taxon>
        <taxon>Xanthophyceae</taxon>
        <taxon>Tribonematales</taxon>
        <taxon>Tribonemataceae</taxon>
        <taxon>Tribonema</taxon>
    </lineage>
</organism>
<reference evidence="3" key="1">
    <citation type="submission" date="2021-02" db="EMBL/GenBank/DDBJ databases">
        <title>First Annotated Genome of the Yellow-green Alga Tribonema minus.</title>
        <authorList>
            <person name="Mahan K.M."/>
        </authorList>
    </citation>
    <scope>NUCLEOTIDE SEQUENCE</scope>
    <source>
        <strain evidence="3">UTEX B ZZ1240</strain>
    </source>
</reference>
<dbReference type="PANTHER" id="PTHR23329">
    <property type="entry name" value="TUFTELIN-INTERACTING PROTEIN 11-RELATED"/>
    <property type="match status" value="1"/>
</dbReference>
<accession>A0A835YJI3</accession>
<evidence type="ECO:0000256" key="1">
    <source>
        <dbReference type="SAM" id="MobiDB-lite"/>
    </source>
</evidence>
<feature type="compositionally biased region" description="Basic residues" evidence="1">
    <location>
        <begin position="69"/>
        <end position="78"/>
    </location>
</feature>
<dbReference type="InterPro" id="IPR000467">
    <property type="entry name" value="G_patch_dom"/>
</dbReference>
<dbReference type="Pfam" id="PF01585">
    <property type="entry name" value="G-patch"/>
    <property type="match status" value="1"/>
</dbReference>
<keyword evidence="4" id="KW-1185">Reference proteome</keyword>
<dbReference type="InterPro" id="IPR022159">
    <property type="entry name" value="STIP/TFIP11_N"/>
</dbReference>
<dbReference type="OrthoDB" id="29523at2759"/>
<dbReference type="PANTHER" id="PTHR23329:SF1">
    <property type="entry name" value="TUFTELIN-INTERACTING PROTEIN 11"/>
    <property type="match status" value="1"/>
</dbReference>
<feature type="domain" description="G-patch" evidence="2">
    <location>
        <begin position="188"/>
        <end position="232"/>
    </location>
</feature>
<name>A0A835YJI3_9STRA</name>
<dbReference type="AlphaFoldDB" id="A0A835YJI3"/>